<dbReference type="EMBL" id="OBQK01000001">
    <property type="protein sequence ID" value="SOC51300.1"/>
    <property type="molecule type" value="Genomic_DNA"/>
</dbReference>
<dbReference type="Gene3D" id="3.40.50.2000">
    <property type="entry name" value="Glycogen Phosphorylase B"/>
    <property type="match status" value="1"/>
</dbReference>
<dbReference type="SUPFAM" id="SSF53756">
    <property type="entry name" value="UDP-Glycosyltransferase/glycogen phosphorylase"/>
    <property type="match status" value="1"/>
</dbReference>
<keyword evidence="2" id="KW-1185">Reference proteome</keyword>
<proteinExistence type="predicted"/>
<evidence type="ECO:0000313" key="1">
    <source>
        <dbReference type="EMBL" id="SOC51300.1"/>
    </source>
</evidence>
<sequence length="421" mass="45526">MAAPPVDLRRLAWRAVAALPGPVRRVATLPVRRRADAELHSLTPMPEAARRLYVGPWNTAGQGWSWARAAERHLPGTAAQNLWAQRSLAQSHFSFPADHEISALAQRGRVREIHGERVLREATHVLHESGRAVLADFHAASMVQDVPALEAAGISHAVLYHGSEIRDLREHAERYPHSPYRVPEREWDDYFRTLQSIVDKNRADLREHAAGGGRVLVSTPDLLDVLPGASWLPLVVDVDRFAGAAAAGVGPLEREVPVILHAPSNPRLKGTGAVEEVLEGMQSAGLVQYRRLSGVPHAQMPAFVADADVVVDQVVLGNPGVLMTEALAAGRVVVAHLTDQVRGRWGATDGALPVLERAEADVPVVEADPDTLREVLEGVLGDRAAYQALASRGPAWARRNHDGRAAAAVLGGWLGVEPVDR</sequence>
<evidence type="ECO:0000313" key="2">
    <source>
        <dbReference type="Proteomes" id="UP000219688"/>
    </source>
</evidence>
<accession>A0A285VB66</accession>
<reference evidence="2" key="1">
    <citation type="submission" date="2017-08" db="EMBL/GenBank/DDBJ databases">
        <authorList>
            <person name="Varghese N."/>
            <person name="Submissions S."/>
        </authorList>
    </citation>
    <scope>NUCLEOTIDE SEQUENCE [LARGE SCALE GENOMIC DNA]</scope>
    <source>
        <strain evidence="2">USBA17B2</strain>
    </source>
</reference>
<dbReference type="RefSeq" id="WP_097186367.1">
    <property type="nucleotide sequence ID" value="NZ_OBQK01000001.1"/>
</dbReference>
<organism evidence="1 2">
    <name type="scientific">Ornithinimicrobium cerasi</name>
    <dbReference type="NCBI Taxonomy" id="2248773"/>
    <lineage>
        <taxon>Bacteria</taxon>
        <taxon>Bacillati</taxon>
        <taxon>Actinomycetota</taxon>
        <taxon>Actinomycetes</taxon>
        <taxon>Micrococcales</taxon>
        <taxon>Ornithinimicrobiaceae</taxon>
        <taxon>Ornithinimicrobium</taxon>
    </lineage>
</organism>
<protein>
    <submittedName>
        <fullName evidence="1">Uncharacterized protein</fullName>
    </submittedName>
</protein>
<dbReference type="Proteomes" id="UP000219688">
    <property type="component" value="Unassembled WGS sequence"/>
</dbReference>
<gene>
    <name evidence="1" type="ORF">SAMN05421879_101130</name>
</gene>
<name>A0A285VB66_9MICO</name>
<dbReference type="AlphaFoldDB" id="A0A285VB66"/>